<protein>
    <submittedName>
        <fullName evidence="1">Uncharacterized protein</fullName>
    </submittedName>
</protein>
<accession>A0A9D4KLK1</accession>
<gene>
    <name evidence="1" type="ORF">DPMN_115237</name>
</gene>
<reference evidence="1" key="1">
    <citation type="journal article" date="2019" name="bioRxiv">
        <title>The Genome of the Zebra Mussel, Dreissena polymorpha: A Resource for Invasive Species Research.</title>
        <authorList>
            <person name="McCartney M.A."/>
            <person name="Auch B."/>
            <person name="Kono T."/>
            <person name="Mallez S."/>
            <person name="Zhang Y."/>
            <person name="Obille A."/>
            <person name="Becker A."/>
            <person name="Abrahante J.E."/>
            <person name="Garbe J."/>
            <person name="Badalamenti J.P."/>
            <person name="Herman A."/>
            <person name="Mangelson H."/>
            <person name="Liachko I."/>
            <person name="Sullivan S."/>
            <person name="Sone E.D."/>
            <person name="Koren S."/>
            <person name="Silverstein K.A.T."/>
            <person name="Beckman K.B."/>
            <person name="Gohl D.M."/>
        </authorList>
    </citation>
    <scope>NUCLEOTIDE SEQUENCE</scope>
    <source>
        <strain evidence="1">Duluth1</strain>
        <tissue evidence="1">Whole animal</tissue>
    </source>
</reference>
<sequence>MDELKVSLVGECLAHDGPVQALLNSDEESLVSCGVDGLVIVWKNENIQMTKRNHVLQTLSPCDGIV</sequence>
<organism evidence="1 2">
    <name type="scientific">Dreissena polymorpha</name>
    <name type="common">Zebra mussel</name>
    <name type="synonym">Mytilus polymorpha</name>
    <dbReference type="NCBI Taxonomy" id="45954"/>
    <lineage>
        <taxon>Eukaryota</taxon>
        <taxon>Metazoa</taxon>
        <taxon>Spiralia</taxon>
        <taxon>Lophotrochozoa</taxon>
        <taxon>Mollusca</taxon>
        <taxon>Bivalvia</taxon>
        <taxon>Autobranchia</taxon>
        <taxon>Heteroconchia</taxon>
        <taxon>Euheterodonta</taxon>
        <taxon>Imparidentia</taxon>
        <taxon>Neoheterodontei</taxon>
        <taxon>Myida</taxon>
        <taxon>Dreissenoidea</taxon>
        <taxon>Dreissenidae</taxon>
        <taxon>Dreissena</taxon>
    </lineage>
</organism>
<proteinExistence type="predicted"/>
<dbReference type="AlphaFoldDB" id="A0A9D4KLK1"/>
<evidence type="ECO:0000313" key="2">
    <source>
        <dbReference type="Proteomes" id="UP000828390"/>
    </source>
</evidence>
<dbReference type="EMBL" id="JAIWYP010000004">
    <property type="protein sequence ID" value="KAH3841758.1"/>
    <property type="molecule type" value="Genomic_DNA"/>
</dbReference>
<evidence type="ECO:0000313" key="1">
    <source>
        <dbReference type="EMBL" id="KAH3841758.1"/>
    </source>
</evidence>
<name>A0A9D4KLK1_DREPO</name>
<dbReference type="SUPFAM" id="SSF50978">
    <property type="entry name" value="WD40 repeat-like"/>
    <property type="match status" value="1"/>
</dbReference>
<keyword evidence="2" id="KW-1185">Reference proteome</keyword>
<reference evidence="1" key="2">
    <citation type="submission" date="2020-11" db="EMBL/GenBank/DDBJ databases">
        <authorList>
            <person name="McCartney M.A."/>
            <person name="Auch B."/>
            <person name="Kono T."/>
            <person name="Mallez S."/>
            <person name="Becker A."/>
            <person name="Gohl D.M."/>
            <person name="Silverstein K.A.T."/>
            <person name="Koren S."/>
            <person name="Bechman K.B."/>
            <person name="Herman A."/>
            <person name="Abrahante J.E."/>
            <person name="Garbe J."/>
        </authorList>
    </citation>
    <scope>NUCLEOTIDE SEQUENCE</scope>
    <source>
        <strain evidence="1">Duluth1</strain>
        <tissue evidence="1">Whole animal</tissue>
    </source>
</reference>
<comment type="caution">
    <text evidence="1">The sequence shown here is derived from an EMBL/GenBank/DDBJ whole genome shotgun (WGS) entry which is preliminary data.</text>
</comment>
<dbReference type="Proteomes" id="UP000828390">
    <property type="component" value="Unassembled WGS sequence"/>
</dbReference>
<dbReference type="InterPro" id="IPR036322">
    <property type="entry name" value="WD40_repeat_dom_sf"/>
</dbReference>